<name>A0A6J6JIA8_9ZZZZ</name>
<keyword evidence="1" id="KW-1133">Transmembrane helix</keyword>
<keyword evidence="1" id="KW-0472">Membrane</keyword>
<feature type="transmembrane region" description="Helical" evidence="1">
    <location>
        <begin position="14"/>
        <end position="33"/>
    </location>
</feature>
<protein>
    <submittedName>
        <fullName evidence="2">Unannotated protein</fullName>
    </submittedName>
</protein>
<keyword evidence="1" id="KW-0812">Transmembrane</keyword>
<proteinExistence type="predicted"/>
<dbReference type="AlphaFoldDB" id="A0A6J6JIA8"/>
<organism evidence="2">
    <name type="scientific">freshwater metagenome</name>
    <dbReference type="NCBI Taxonomy" id="449393"/>
    <lineage>
        <taxon>unclassified sequences</taxon>
        <taxon>metagenomes</taxon>
        <taxon>ecological metagenomes</taxon>
    </lineage>
</organism>
<evidence type="ECO:0000256" key="1">
    <source>
        <dbReference type="SAM" id="Phobius"/>
    </source>
</evidence>
<dbReference type="EMBL" id="CAEZWA010000001">
    <property type="protein sequence ID" value="CAB4636900.1"/>
    <property type="molecule type" value="Genomic_DNA"/>
</dbReference>
<evidence type="ECO:0000313" key="2">
    <source>
        <dbReference type="EMBL" id="CAB4636900.1"/>
    </source>
</evidence>
<reference evidence="2" key="1">
    <citation type="submission" date="2020-05" db="EMBL/GenBank/DDBJ databases">
        <authorList>
            <person name="Chiriac C."/>
            <person name="Salcher M."/>
            <person name="Ghai R."/>
            <person name="Kavagutti S V."/>
        </authorList>
    </citation>
    <scope>NUCLEOTIDE SEQUENCE</scope>
</reference>
<accession>A0A6J6JIA8</accession>
<gene>
    <name evidence="2" type="ORF">UFOPK2165_00012</name>
</gene>
<sequence length="111" mass="11971">MKNNSEDGSMVVEFVFYGVLLQIGILVFSLNAFNFQAQQLAADSIARHALRSYLVSQIEPEISAKQVLNSFQSNAKSVLRLECDPDCTSAGSLVTLMVQVGQATASASAIR</sequence>